<sequence length="536" mass="58557">MSTPTPAPVHFLLVDDLEENLLALEGLLRRDGLTLLKARSGPAALELLLVHEVALAFVDVRMPVMDGFELAELMRGTERTRRVPIIFLTAGTPDQQRRFRGYETGAVDFLTKPLEAHVVRSKADVFFELWRERQEVARQRDELKLIAAENARLLAETQRTAEALREADRRKDEFLATLAHELRNPLAPMRNGVHLMRVGQPDGPARERTLAMMERQLGQMVHLVDDLLDVARFSSGKIVLRKERLELAPVLGTAVETSRPLIEVGRHELTVDVPAEPLLLDGDRTRLTQIFANLLNNAAKYTPKGGRITLSAAREGEKAVVRVGDNGIGISAEMLPQVFDLFTQVGSAVDRAQGGLGIGLTLVKRLVALHGGEIAAHSAGEGKGSEFVVRLPLVNRPAAAEPAAPVAAPPEPRLKRGAPVLIVDDNLDAAESLAELLEMKGHTVRTARDGAEAMRVLGTFRPRLVLLDLGLPGMSGYELAERLRDDPALSGMALAALTGWGKDEDRRRTKEAGFDYHFVKPADLSQVDAVLAGLGQ</sequence>
<dbReference type="Gene3D" id="3.30.565.10">
    <property type="entry name" value="Histidine kinase-like ATPase, C-terminal domain"/>
    <property type="match status" value="1"/>
</dbReference>
<evidence type="ECO:0000256" key="2">
    <source>
        <dbReference type="ARBA" id="ARBA00012438"/>
    </source>
</evidence>
<proteinExistence type="predicted"/>
<accession>A0A2Z3H2Z7</accession>
<feature type="modified residue" description="4-aspartylphosphate" evidence="6">
    <location>
        <position position="468"/>
    </location>
</feature>
<dbReference type="InterPro" id="IPR003594">
    <property type="entry name" value="HATPase_dom"/>
</dbReference>
<dbReference type="SUPFAM" id="SSF55874">
    <property type="entry name" value="ATPase domain of HSP90 chaperone/DNA topoisomerase II/histidine kinase"/>
    <property type="match status" value="1"/>
</dbReference>
<gene>
    <name evidence="9" type="ORF">C1280_21075</name>
</gene>
<dbReference type="PANTHER" id="PTHR43547:SF2">
    <property type="entry name" value="HYBRID SIGNAL TRANSDUCTION HISTIDINE KINASE C"/>
    <property type="match status" value="1"/>
</dbReference>
<dbReference type="EMBL" id="CP025958">
    <property type="protein sequence ID" value="AWM39231.1"/>
    <property type="molecule type" value="Genomic_DNA"/>
</dbReference>
<organism evidence="9 10">
    <name type="scientific">Gemmata obscuriglobus</name>
    <dbReference type="NCBI Taxonomy" id="114"/>
    <lineage>
        <taxon>Bacteria</taxon>
        <taxon>Pseudomonadati</taxon>
        <taxon>Planctomycetota</taxon>
        <taxon>Planctomycetia</taxon>
        <taxon>Gemmatales</taxon>
        <taxon>Gemmataceae</taxon>
        <taxon>Gemmata</taxon>
    </lineage>
</organism>
<evidence type="ECO:0000313" key="10">
    <source>
        <dbReference type="Proteomes" id="UP000245802"/>
    </source>
</evidence>
<dbReference type="GO" id="GO:0000155">
    <property type="term" value="F:phosphorelay sensor kinase activity"/>
    <property type="evidence" value="ECO:0007669"/>
    <property type="project" value="InterPro"/>
</dbReference>
<keyword evidence="10" id="KW-1185">Reference proteome</keyword>
<keyword evidence="3 6" id="KW-0597">Phosphoprotein</keyword>
<dbReference type="InterPro" id="IPR011006">
    <property type="entry name" value="CheY-like_superfamily"/>
</dbReference>
<evidence type="ECO:0000256" key="5">
    <source>
        <dbReference type="ARBA" id="ARBA00022777"/>
    </source>
</evidence>
<comment type="catalytic activity">
    <reaction evidence="1">
        <text>ATP + protein L-histidine = ADP + protein N-phospho-L-histidine.</text>
        <dbReference type="EC" id="2.7.13.3"/>
    </reaction>
</comment>
<dbReference type="Pfam" id="PF00512">
    <property type="entry name" value="HisKA"/>
    <property type="match status" value="1"/>
</dbReference>
<name>A0A2Z3H2Z7_9BACT</name>
<evidence type="ECO:0000256" key="4">
    <source>
        <dbReference type="ARBA" id="ARBA00022679"/>
    </source>
</evidence>
<evidence type="ECO:0000259" key="7">
    <source>
        <dbReference type="PROSITE" id="PS50109"/>
    </source>
</evidence>
<dbReference type="InterPro" id="IPR003661">
    <property type="entry name" value="HisK_dim/P_dom"/>
</dbReference>
<reference evidence="9 10" key="1">
    <citation type="submission" date="2018-01" db="EMBL/GenBank/DDBJ databases">
        <title>G. obscuriglobus.</title>
        <authorList>
            <person name="Franke J."/>
            <person name="Blomberg W."/>
            <person name="Selmecki A."/>
        </authorList>
    </citation>
    <scope>NUCLEOTIDE SEQUENCE [LARGE SCALE GENOMIC DNA]</scope>
    <source>
        <strain evidence="9 10">DSM 5831</strain>
    </source>
</reference>
<dbReference type="SMART" id="SM00387">
    <property type="entry name" value="HATPase_c"/>
    <property type="match status" value="1"/>
</dbReference>
<evidence type="ECO:0000259" key="8">
    <source>
        <dbReference type="PROSITE" id="PS50110"/>
    </source>
</evidence>
<dbReference type="PROSITE" id="PS50109">
    <property type="entry name" value="HIS_KIN"/>
    <property type="match status" value="1"/>
</dbReference>
<dbReference type="AlphaFoldDB" id="A0A2Z3H2Z7"/>
<dbReference type="Gene3D" id="1.10.287.130">
    <property type="match status" value="1"/>
</dbReference>
<dbReference type="CDD" id="cd17580">
    <property type="entry name" value="REC_2_DhkD-like"/>
    <property type="match status" value="1"/>
</dbReference>
<feature type="domain" description="Response regulatory" evidence="8">
    <location>
        <begin position="419"/>
        <end position="535"/>
    </location>
</feature>
<dbReference type="PROSITE" id="PS50110">
    <property type="entry name" value="RESPONSE_REGULATORY"/>
    <property type="match status" value="2"/>
</dbReference>
<dbReference type="SMART" id="SM00388">
    <property type="entry name" value="HisKA"/>
    <property type="match status" value="1"/>
</dbReference>
<protein>
    <recommendedName>
        <fullName evidence="2">histidine kinase</fullName>
        <ecNumber evidence="2">2.7.13.3</ecNumber>
    </recommendedName>
</protein>
<evidence type="ECO:0000313" key="9">
    <source>
        <dbReference type="EMBL" id="AWM39231.1"/>
    </source>
</evidence>
<dbReference type="InterPro" id="IPR004358">
    <property type="entry name" value="Sig_transdc_His_kin-like_C"/>
</dbReference>
<dbReference type="InterPro" id="IPR036890">
    <property type="entry name" value="HATPase_C_sf"/>
</dbReference>
<dbReference type="CDD" id="cd00082">
    <property type="entry name" value="HisKA"/>
    <property type="match status" value="1"/>
</dbReference>
<keyword evidence="5 9" id="KW-0418">Kinase</keyword>
<dbReference type="SUPFAM" id="SSF52172">
    <property type="entry name" value="CheY-like"/>
    <property type="match status" value="2"/>
</dbReference>
<feature type="domain" description="Histidine kinase" evidence="7">
    <location>
        <begin position="177"/>
        <end position="395"/>
    </location>
</feature>
<keyword evidence="4" id="KW-0808">Transferase</keyword>
<evidence type="ECO:0000256" key="3">
    <source>
        <dbReference type="ARBA" id="ARBA00022553"/>
    </source>
</evidence>
<dbReference type="Proteomes" id="UP000245802">
    <property type="component" value="Chromosome"/>
</dbReference>
<dbReference type="InterPro" id="IPR036097">
    <property type="entry name" value="HisK_dim/P_sf"/>
</dbReference>
<dbReference type="Pfam" id="PF00072">
    <property type="entry name" value="Response_reg"/>
    <property type="match status" value="2"/>
</dbReference>
<dbReference type="InterPro" id="IPR001789">
    <property type="entry name" value="Sig_transdc_resp-reg_receiver"/>
</dbReference>
<dbReference type="RefSeq" id="WP_010047540.1">
    <property type="nucleotide sequence ID" value="NZ_CP025958.1"/>
</dbReference>
<dbReference type="SUPFAM" id="SSF47384">
    <property type="entry name" value="Homodimeric domain of signal transducing histidine kinase"/>
    <property type="match status" value="1"/>
</dbReference>
<dbReference type="FunFam" id="3.30.565.10:FF:000006">
    <property type="entry name" value="Sensor histidine kinase WalK"/>
    <property type="match status" value="1"/>
</dbReference>
<dbReference type="SMART" id="SM00448">
    <property type="entry name" value="REC"/>
    <property type="match status" value="2"/>
</dbReference>
<evidence type="ECO:0000256" key="6">
    <source>
        <dbReference type="PROSITE-ProRule" id="PRU00169"/>
    </source>
</evidence>
<feature type="modified residue" description="4-aspartylphosphate" evidence="6">
    <location>
        <position position="59"/>
    </location>
</feature>
<dbReference type="InterPro" id="IPR005467">
    <property type="entry name" value="His_kinase_dom"/>
</dbReference>
<dbReference type="Pfam" id="PF02518">
    <property type="entry name" value="HATPase_c"/>
    <property type="match status" value="1"/>
</dbReference>
<dbReference type="PRINTS" id="PR00344">
    <property type="entry name" value="BCTRLSENSOR"/>
</dbReference>
<dbReference type="Gene3D" id="3.40.50.2300">
    <property type="match status" value="2"/>
</dbReference>
<feature type="domain" description="Response regulatory" evidence="8">
    <location>
        <begin position="10"/>
        <end position="127"/>
    </location>
</feature>
<dbReference type="KEGG" id="gog:C1280_21075"/>
<dbReference type="PANTHER" id="PTHR43547">
    <property type="entry name" value="TWO-COMPONENT HISTIDINE KINASE"/>
    <property type="match status" value="1"/>
</dbReference>
<evidence type="ECO:0000256" key="1">
    <source>
        <dbReference type="ARBA" id="ARBA00000085"/>
    </source>
</evidence>
<dbReference type="EC" id="2.7.13.3" evidence="2"/>
<dbReference type="OrthoDB" id="9813394at2"/>